<comment type="caution">
    <text evidence="8">The sequence shown here is derived from an EMBL/GenBank/DDBJ whole genome shotgun (WGS) entry which is preliminary data.</text>
</comment>
<keyword evidence="5 6" id="KW-0472">Membrane</keyword>
<evidence type="ECO:0000313" key="8">
    <source>
        <dbReference type="EMBL" id="MBT1443088.1"/>
    </source>
</evidence>
<feature type="transmembrane region" description="Helical" evidence="6">
    <location>
        <begin position="269"/>
        <end position="289"/>
    </location>
</feature>
<dbReference type="Proteomes" id="UP001195903">
    <property type="component" value="Unassembled WGS sequence"/>
</dbReference>
<keyword evidence="4 6" id="KW-1133">Transmembrane helix</keyword>
<reference evidence="8 9" key="1">
    <citation type="submission" date="2021-05" db="EMBL/GenBank/DDBJ databases">
        <title>Shewanella sp. JM162201.</title>
        <authorList>
            <person name="Xu S."/>
            <person name="Li A."/>
        </authorList>
    </citation>
    <scope>NUCLEOTIDE SEQUENCE [LARGE SCALE GENOMIC DNA]</scope>
    <source>
        <strain evidence="8 9">JM162201</strain>
    </source>
</reference>
<evidence type="ECO:0000256" key="4">
    <source>
        <dbReference type="ARBA" id="ARBA00022989"/>
    </source>
</evidence>
<feature type="transmembrane region" description="Helical" evidence="6">
    <location>
        <begin position="470"/>
        <end position="492"/>
    </location>
</feature>
<evidence type="ECO:0000256" key="6">
    <source>
        <dbReference type="SAM" id="Phobius"/>
    </source>
</evidence>
<dbReference type="NCBIfam" id="TIGR00361">
    <property type="entry name" value="ComEC_Rec2"/>
    <property type="match status" value="1"/>
</dbReference>
<evidence type="ECO:0000313" key="9">
    <source>
        <dbReference type="Proteomes" id="UP001195903"/>
    </source>
</evidence>
<feature type="transmembrane region" description="Helical" evidence="6">
    <location>
        <begin position="319"/>
        <end position="352"/>
    </location>
</feature>
<evidence type="ECO:0000256" key="1">
    <source>
        <dbReference type="ARBA" id="ARBA00004651"/>
    </source>
</evidence>
<dbReference type="Pfam" id="PF00753">
    <property type="entry name" value="Lactamase_B"/>
    <property type="match status" value="1"/>
</dbReference>
<keyword evidence="9" id="KW-1185">Reference proteome</keyword>
<feature type="transmembrane region" description="Helical" evidence="6">
    <location>
        <begin position="443"/>
        <end position="464"/>
    </location>
</feature>
<protein>
    <submittedName>
        <fullName evidence="8">DNA internalization-related competence protein ComEC/Rec2</fullName>
    </submittedName>
</protein>
<accession>A0ABS5UY88</accession>
<feature type="transmembrane region" description="Helical" evidence="6">
    <location>
        <begin position="44"/>
        <end position="63"/>
    </location>
</feature>
<name>A0ABS5UY88_9GAMM</name>
<keyword evidence="3 6" id="KW-0812">Transmembrane</keyword>
<dbReference type="NCBIfam" id="TIGR00360">
    <property type="entry name" value="ComEC_N-term"/>
    <property type="match status" value="1"/>
</dbReference>
<feature type="transmembrane region" description="Helical" evidence="6">
    <location>
        <begin position="504"/>
        <end position="524"/>
    </location>
</feature>
<dbReference type="InterPro" id="IPR004477">
    <property type="entry name" value="ComEC_N"/>
</dbReference>
<dbReference type="EMBL" id="JAHEPS010000001">
    <property type="protein sequence ID" value="MBT1443088.1"/>
    <property type="molecule type" value="Genomic_DNA"/>
</dbReference>
<dbReference type="CDD" id="cd07731">
    <property type="entry name" value="ComA-like_MBL-fold"/>
    <property type="match status" value="1"/>
</dbReference>
<dbReference type="Pfam" id="PF13567">
    <property type="entry name" value="DUF4131"/>
    <property type="match status" value="1"/>
</dbReference>
<evidence type="ECO:0000259" key="7">
    <source>
        <dbReference type="SMART" id="SM00849"/>
    </source>
</evidence>
<dbReference type="PANTHER" id="PTHR30619:SF1">
    <property type="entry name" value="RECOMBINATION PROTEIN 2"/>
    <property type="match status" value="1"/>
</dbReference>
<dbReference type="InterPro" id="IPR036866">
    <property type="entry name" value="RibonucZ/Hydroxyglut_hydro"/>
</dbReference>
<dbReference type="SMART" id="SM00849">
    <property type="entry name" value="Lactamase_B"/>
    <property type="match status" value="1"/>
</dbReference>
<feature type="transmembrane region" description="Helical" evidence="6">
    <location>
        <begin position="234"/>
        <end position="257"/>
    </location>
</feature>
<dbReference type="InterPro" id="IPR035681">
    <property type="entry name" value="ComA-like_MBL"/>
</dbReference>
<evidence type="ECO:0000256" key="3">
    <source>
        <dbReference type="ARBA" id="ARBA00022692"/>
    </source>
</evidence>
<dbReference type="PANTHER" id="PTHR30619">
    <property type="entry name" value="DNA INTERNALIZATION/COMPETENCE PROTEIN COMEC/REC2"/>
    <property type="match status" value="1"/>
</dbReference>
<evidence type="ECO:0000256" key="5">
    <source>
        <dbReference type="ARBA" id="ARBA00023136"/>
    </source>
</evidence>
<dbReference type="RefSeq" id="WP_214505289.1">
    <property type="nucleotide sequence ID" value="NZ_JAHEPS010000001.1"/>
</dbReference>
<gene>
    <name evidence="8" type="ORF">KJI95_00910</name>
</gene>
<feature type="transmembrane region" description="Helical" evidence="6">
    <location>
        <begin position="373"/>
        <end position="398"/>
    </location>
</feature>
<organism evidence="8 9">
    <name type="scientific">Shewanella jiangmenensis</name>
    <dbReference type="NCBI Taxonomy" id="2837387"/>
    <lineage>
        <taxon>Bacteria</taxon>
        <taxon>Pseudomonadati</taxon>
        <taxon>Pseudomonadota</taxon>
        <taxon>Gammaproteobacteria</taxon>
        <taxon>Alteromonadales</taxon>
        <taxon>Shewanellaceae</taxon>
        <taxon>Shewanella</taxon>
    </lineage>
</organism>
<dbReference type="Gene3D" id="3.60.15.10">
    <property type="entry name" value="Ribonuclease Z/Hydroxyacylglutathione hydrolase-like"/>
    <property type="match status" value="1"/>
</dbReference>
<feature type="domain" description="Metallo-beta-lactamase" evidence="7">
    <location>
        <begin position="540"/>
        <end position="752"/>
    </location>
</feature>
<dbReference type="SUPFAM" id="SSF56281">
    <property type="entry name" value="Metallo-hydrolase/oxidoreductase"/>
    <property type="match status" value="1"/>
</dbReference>
<dbReference type="InterPro" id="IPR052159">
    <property type="entry name" value="Competence_DNA_uptake"/>
</dbReference>
<proteinExistence type="predicted"/>
<dbReference type="Pfam" id="PF03772">
    <property type="entry name" value="Competence"/>
    <property type="match status" value="1"/>
</dbReference>
<feature type="transmembrane region" description="Helical" evidence="6">
    <location>
        <begin position="410"/>
        <end position="431"/>
    </location>
</feature>
<sequence>MKNPFLLGFCALVISALLWPAIPPAPVGALLLLLALIVHRRAALLAGAMAGVGWVVLFTLMTFDYRQLPEGRDVWIRAEIITPVSVSGDWQSIDIRLVKPKLISWPAPQIRLDWRTNEQVVAGDVWELRLSRRSISAPLNDGGFNQQRYLLSRHIGLKARVLDARRISASGSLRQHIINNLRQSLLSERDEMAQASAQALPQASALLLALLSGEQRQISQETWQQLRATGTGHLMAISGLHLSVLALWLFGVSRYLLGLFSAPQSRRNLLLASLIALVGCLLYALLAGMGIPTRRAFVMLALVCLLSLSRRFASPWERLLYALIAVLLLDPLSPLAAGFWLSFGAIVIILLCIPEKETQTEGRWRRLKQQAWLLVRIQLALSLGMGVLQLILFGGISIHSLWINLLMVPWFSLVVIPLSLLCLLLFLLLNAAGIAAPWLFEPALLSLLPHEWLLGLSDSLPAAWVRLGDALAAALLFALPVLLFTFAGGRFLRLPRPHFPHVRYVQWLKVLALCLLLPLVAWRFGEDKSHWQVHALDVGQGLAVVVFQGDKTLVYDTGASFAGGYSYGERVLAPFLAAKGRARVDMLILSHEDNDHVGGAAALADALPITDIISDTKAALTLQARRHLACTAQSRPFGSLTLEVLPTIREADDAIASKPQANGNGSDIGHTIEADEARIGNNDSCVVRIADSRHSLLLTGDIEALAEAKLVQGRAMLDADILSAPHHGSKTSSSQAFIEAVSPRFTVFAAGFNNRYGFPKAEVVARYQGLGSKTLVTADSGQLSLYLGDEIEVKTFREQLAPFWYNKVFGVGDLPITE</sequence>
<keyword evidence="2" id="KW-1003">Cell membrane</keyword>
<dbReference type="InterPro" id="IPR001279">
    <property type="entry name" value="Metallo-B-lactamas"/>
</dbReference>
<evidence type="ECO:0000256" key="2">
    <source>
        <dbReference type="ARBA" id="ARBA00022475"/>
    </source>
</evidence>
<dbReference type="InterPro" id="IPR004797">
    <property type="entry name" value="Competence_ComEC/Rec2"/>
</dbReference>
<dbReference type="InterPro" id="IPR025405">
    <property type="entry name" value="DUF4131"/>
</dbReference>
<comment type="subcellular location">
    <subcellularLocation>
        <location evidence="1">Cell membrane</location>
        <topology evidence="1">Multi-pass membrane protein</topology>
    </subcellularLocation>
</comment>